<evidence type="ECO:0000313" key="2">
    <source>
        <dbReference type="Proteomes" id="UP001497680"/>
    </source>
</evidence>
<evidence type="ECO:0000313" key="1">
    <source>
        <dbReference type="EMBL" id="KAI6084267.1"/>
    </source>
</evidence>
<organism evidence="1 2">
    <name type="scientific">Hypoxylon rubiginosum</name>
    <dbReference type="NCBI Taxonomy" id="110542"/>
    <lineage>
        <taxon>Eukaryota</taxon>
        <taxon>Fungi</taxon>
        <taxon>Dikarya</taxon>
        <taxon>Ascomycota</taxon>
        <taxon>Pezizomycotina</taxon>
        <taxon>Sordariomycetes</taxon>
        <taxon>Xylariomycetidae</taxon>
        <taxon>Xylariales</taxon>
        <taxon>Hypoxylaceae</taxon>
        <taxon>Hypoxylon</taxon>
    </lineage>
</organism>
<reference evidence="1 2" key="1">
    <citation type="journal article" date="2022" name="New Phytol.">
        <title>Ecological generalism drives hyperdiversity of secondary metabolite gene clusters in xylarialean endophytes.</title>
        <authorList>
            <person name="Franco M.E.E."/>
            <person name="Wisecaver J.H."/>
            <person name="Arnold A.E."/>
            <person name="Ju Y.M."/>
            <person name="Slot J.C."/>
            <person name="Ahrendt S."/>
            <person name="Moore L.P."/>
            <person name="Eastman K.E."/>
            <person name="Scott K."/>
            <person name="Konkel Z."/>
            <person name="Mondo S.J."/>
            <person name="Kuo A."/>
            <person name="Hayes R.D."/>
            <person name="Haridas S."/>
            <person name="Andreopoulos B."/>
            <person name="Riley R."/>
            <person name="LaButti K."/>
            <person name="Pangilinan J."/>
            <person name="Lipzen A."/>
            <person name="Amirebrahimi M."/>
            <person name="Yan J."/>
            <person name="Adam C."/>
            <person name="Keymanesh K."/>
            <person name="Ng V."/>
            <person name="Louie K."/>
            <person name="Northen T."/>
            <person name="Drula E."/>
            <person name="Henrissat B."/>
            <person name="Hsieh H.M."/>
            <person name="Youens-Clark K."/>
            <person name="Lutzoni F."/>
            <person name="Miadlikowska J."/>
            <person name="Eastwood D.C."/>
            <person name="Hamelin R.C."/>
            <person name="Grigoriev I.V."/>
            <person name="U'Ren J.M."/>
        </authorList>
    </citation>
    <scope>NUCLEOTIDE SEQUENCE [LARGE SCALE GENOMIC DNA]</scope>
    <source>
        <strain evidence="1 2">ER1909</strain>
    </source>
</reference>
<accession>A0ACC0CVB8</accession>
<name>A0ACC0CVB8_9PEZI</name>
<proteinExistence type="predicted"/>
<keyword evidence="2" id="KW-1185">Reference proteome</keyword>
<dbReference type="EMBL" id="MU394339">
    <property type="protein sequence ID" value="KAI6084267.1"/>
    <property type="molecule type" value="Genomic_DNA"/>
</dbReference>
<gene>
    <name evidence="1" type="ORF">F4821DRAFT_280247</name>
</gene>
<comment type="caution">
    <text evidence="1">The sequence shown here is derived from an EMBL/GenBank/DDBJ whole genome shotgun (WGS) entry which is preliminary data.</text>
</comment>
<sequence>MMSSRASEPIAIVGSACRFAGSASSPSRLWERLRDPIDLRREIPYDRFSAEGFYHPKGTYHGHSNVRHAYLLDEKMDPSAFDAEFFGVKPAEAKAMDPQQRFLLEVVYEAIESAGLTMTSMAGSDTAVYVGSMFDDYGTMILRDIQDTPTYFATGTGRSLLSNRISYFFDWHGPSISVDTACSSSLVAVHMAVQCLRAGECRTSLACGTNLILGPENFIVESKLGMLSPDGRSRMWDQGANGYARGDGVAALVLKTLSAALEDGDHIECIIRETALNQDGATQGITMPSAVAQAALIRKTYEGTGLNLMNRADRPQFFEAHGTGTQAGDPVEAEAVYRVFGSSTAADGGDCPLFVGSIKTVFGHTEGTAGVAAILKASLALQNASIPPNLLFERVSDRVAPFYKNIEIPRFTQPWPDVAGGKRRVSVNSFGFGGTNAHAILEHYDTTDSEDPPATVAHGKVLFTPFVFSAFSRVSLETSLRKFLEFLDANDTGIDLRDLAWTLQKRRSVFAWRTSIASSCVEDLRKKIRSRLEDSNVLSTSVKALPIVQNRILGIFTGQGAQYIRMGAELIQDSETARGIIRQLDSHLSQIPGGEVPVWSLETELLAEEAPSRVYEAAFSQPLCTAIQILIVDLLRLSGVYFDVVVGHSSGEIAAAYATGRLSARDAITIAYLRGIHLQHVESNARGAMLAVETTPEDAAELLADSVFDGRLWLAAVNSPSNVTISGDEDAISELSIVLEDEETAYRRLRVDKAYHSQHMLPCFEPYVASLRRCGVEPQNTPGNIECTWYSSVNGKKVGIDLAGLEGEYWAENLTRPVLFSQALSRSLTENVCNVIVEVGPHPSLKGSVTQTVKKVLGKDLPYSGTLVRHTNAVEAMASSLGFIWSHLGHSRIDLDAYEQAMNDNSHRFRLVKNLPPYSWNHEIKYWYEPRSSRKTRGRIHALNPLLGHVTPDSASHCMSWRHMLRVSEMGWLSGHQVQSQIVFPAAGYICTALEAARFLANSVWPGEPIRLIEICDFAIERPITFGDSDEGIEVLVSMADINRLRSNRVKAKFAYAAALASYHANDLTLAASCDVDIILGSPEPSVLPGQMPILPHMIDVETDRFYAALADLGYEFRDRFRSLTGLQRKHNRASCFVTLRDNDGLLLHPAELDAVLQSIILAYSYPYDEHLRTLYLPTEIQCIRVNPSLFAPFSVGLEAHLPVDAAISPQRASQKDIVGNVNLYTETASHAAIQVQNALFRPLSGMAVEEDRRVFSHEHWVQSRPDGLQAAHDIAITDKHLGTAQLLERIAIFYLAKFDRELPVDHPKRFEFPTSHYLKFARHTAALVDSGKHRRAKREWLDDTIEDIMAASKPLAHLPDVEIMHLVGAQMPRVFRGEATMLEEFRANGNDILDRCYAGAFGLKESSQWVGRSVDQLTERYAHMDILEIGAGTGGATRAVFREIGHSFRSYTYTDISAAFFNKAASNFSQHKDRMRFKTLDVEKSPTEQGFAEGAYDLVLAFFVIHATSDLSRSLRHIRKLVKPGGFLVVGEGQDIGGECTARSGLIFGTLPGWWLGADTGRTLSPHVSPIEWDGLLRSTGWSGVDTSPPKSFTETLDVFHFVSQAVDERIAFLREPLACEAPEGLRSTSKVAIVGGQTTPTVKLIKGLEAVLMNRKNVAEICSYPILRDVDYEFVDRDCAVVSLTELDSPIFKDITEESFIALKRMFETAKTLLWITSGRLADEPFSNMTVGFGRTAANEMPDLRLQQLEIVDLLGTTAESLVEILLRFHAVSEAQGLLWSIEPEIMIDKEQRQFLSRLRDIPELNNRYNSTRRPITRVLDVGRSSCRIAAQFDLEICTLIELRCDEDSVAELDDTKYLIELRVTHSSLSAVNTPLGIRFLVIGNESATGQSRIALTSSLASVVKVPPESTILCPDSVLENERLIAIIFAHIIAAQILRHLENAQTLIAHNTPATIAVALNSQAVDRGVNVVYTADDTMASVPASWIRLPAYVSQSDADEMLSEIRSSCFVSFSEEGPQTVANEETLRAAIKHHCRNFLSRGMLYLPSNSTGSDHDPVSARIIGGILRSALEYSQQFTIEREASTPFPWPGLLTLDHIARAADPLEPLSIIDWTGVAPVPVRVFRLDSIPMFKSIGSTYWIVGMTRALGISLADWMISKGVTSLVMTSRKPDIAPEWIESHRQKGAQVYVFPCDVTDSDALQAVYEKIRKCLPPIRGVIHGAMVLRDTSIRNMSFGQLTDVVRPKVNGGINLDHLFRETDLDFLVFVSSVNCVVGNVGQANYAAANTFLCSLAAQRRKRGLRAAAVNIGAIIGAGYLERESRRELDAIVQRLNLLRLSEEDWHQSICEAINACRLGSSQGSELTTGLADVPPDASLAPQWYSNPRFSSFIATRAASKKETNIKAAPTVRGLLLQCQAKEDVQRVVQSAFSTQIRNILQVATPDEDLMTSRSGDIGLDSLVSVDIRSWSLRHLHVNVPVLKIMGNEKMASLVEYLVENIPPELVPGLVDTNIEAGKGQAIKDNSESSTVNDALTGERSLTPRTSPDLDSISGFGEMQTGGKGKINWEAESRPFTDTVKTVSISSQQHACHPPRVVVLTGCTSILSHHLLSHLLAEPTIQKVICVAVRSLSLRLQQGRLHRDPRVIYYGGDLAQPLLGLSEEEASSIFNESDVVIHNGSDTSHLKHYVDLRTSNVSSTALLSRLCVPRRIPLHYVSSAGLGIFHEKSAAEGFPAGPARLAPGWEPDGSFGYICGKWICERLLERTSQMYGLRVYIHRPSTIIREGNDAIGKEAESDWVNTFLAFIRKLETAPRIVRNHGTLDLVYVKSVCEGIIGKLLKSTATTEGKGVVTYINEVGDKLIPLDRLQDMGLEEPRCMPFSLFPLEDWIAKAVLVGLHPGVAALISEMDDGGMEYPKLLKGDNSFQA</sequence>
<protein>
    <submittedName>
        <fullName evidence="1">Polyketide synthase</fullName>
    </submittedName>
</protein>
<dbReference type="Proteomes" id="UP001497680">
    <property type="component" value="Unassembled WGS sequence"/>
</dbReference>